<dbReference type="AlphaFoldDB" id="A0AAI9P8L0"/>
<dbReference type="InterPro" id="IPR036286">
    <property type="entry name" value="LexA/Signal_pep-like_sf"/>
</dbReference>
<name>A0AAI9P8L0_AERCA</name>
<keyword evidence="1" id="KW-0805">Transcription regulation</keyword>
<feature type="domain" description="Peptidase S24/S26A/S26B/S26C" evidence="4">
    <location>
        <begin position="51"/>
        <end position="172"/>
    </location>
</feature>
<dbReference type="Gene3D" id="2.10.109.10">
    <property type="entry name" value="Umud Fragment, subunit A"/>
    <property type="match status" value="1"/>
</dbReference>
<dbReference type="EMBL" id="BPNL01000005">
    <property type="protein sequence ID" value="GJA53278.1"/>
    <property type="molecule type" value="Genomic_DNA"/>
</dbReference>
<evidence type="ECO:0000259" key="4">
    <source>
        <dbReference type="Pfam" id="PF00717"/>
    </source>
</evidence>
<accession>A0AAI9P8L0</accession>
<dbReference type="Pfam" id="PF00717">
    <property type="entry name" value="Peptidase_S24"/>
    <property type="match status" value="1"/>
</dbReference>
<evidence type="ECO:0000256" key="1">
    <source>
        <dbReference type="ARBA" id="ARBA00023015"/>
    </source>
</evidence>
<keyword evidence="2" id="KW-0238">DNA-binding</keyword>
<dbReference type="InterPro" id="IPR015927">
    <property type="entry name" value="Peptidase_S24_S26A/B/C"/>
</dbReference>
<keyword evidence="3" id="KW-0804">Transcription</keyword>
<dbReference type="CDD" id="cd06529">
    <property type="entry name" value="S24_LexA-like"/>
    <property type="match status" value="1"/>
</dbReference>
<dbReference type="Proteomes" id="UP000887009">
    <property type="component" value="Unassembled WGS sequence"/>
</dbReference>
<dbReference type="GO" id="GO:0003677">
    <property type="term" value="F:DNA binding"/>
    <property type="evidence" value="ECO:0007669"/>
    <property type="project" value="UniProtKB-KW"/>
</dbReference>
<dbReference type="SUPFAM" id="SSF51306">
    <property type="entry name" value="LexA/Signal peptidase"/>
    <property type="match status" value="1"/>
</dbReference>
<dbReference type="PANTHER" id="PTHR40661:SF3">
    <property type="entry name" value="FELS-1 PROPHAGE TRANSCRIPTIONAL REGULATOR"/>
    <property type="match status" value="1"/>
</dbReference>
<organism evidence="5 6">
    <name type="scientific">Aeromonas caviae</name>
    <name type="common">Aeromonas punctata</name>
    <dbReference type="NCBI Taxonomy" id="648"/>
    <lineage>
        <taxon>Bacteria</taxon>
        <taxon>Pseudomonadati</taxon>
        <taxon>Pseudomonadota</taxon>
        <taxon>Gammaproteobacteria</taxon>
        <taxon>Aeromonadales</taxon>
        <taxon>Aeromonadaceae</taxon>
        <taxon>Aeromonas</taxon>
    </lineage>
</organism>
<evidence type="ECO:0000256" key="2">
    <source>
        <dbReference type="ARBA" id="ARBA00023125"/>
    </source>
</evidence>
<protein>
    <recommendedName>
        <fullName evidence="4">Peptidase S24/S26A/S26B/S26C domain-containing protein</fullName>
    </recommendedName>
</protein>
<gene>
    <name evidence="5" type="ORF">KAM348_07010</name>
</gene>
<dbReference type="InterPro" id="IPR039418">
    <property type="entry name" value="LexA-like"/>
</dbReference>
<sequence length="180" mass="20301">MIARYKNVNLEWLATGEGPKYPGDHSVDTAIAVSKDEFDEEYALVDGYHVTVSTGHGAFNGDDTPVMRRLAFRRKWLKYRNFKPEQLKVVFAKGDSMEPTINSGDSLLINLASTRPIDGEIFVVRLGDDLYAKRIQKRWDGAIELLSDNKEYKEQVIPASELDRLAIIGQVVWIGKDVGK</sequence>
<dbReference type="PANTHER" id="PTHR40661">
    <property type="match status" value="1"/>
</dbReference>
<reference evidence="5" key="1">
    <citation type="submission" date="2021-07" db="EMBL/GenBank/DDBJ databases">
        <title>Draft genome sequence of carbapenem-resistant Aeromonas spp. in Japan.</title>
        <authorList>
            <person name="Maehana S."/>
            <person name="Suzuki M."/>
            <person name="Kitasato H."/>
        </authorList>
    </citation>
    <scope>NUCLEOTIDE SEQUENCE</scope>
    <source>
        <strain evidence="5">KAM348</strain>
    </source>
</reference>
<evidence type="ECO:0000313" key="6">
    <source>
        <dbReference type="Proteomes" id="UP000887009"/>
    </source>
</evidence>
<proteinExistence type="predicted"/>
<evidence type="ECO:0000313" key="5">
    <source>
        <dbReference type="EMBL" id="GJA53278.1"/>
    </source>
</evidence>
<comment type="caution">
    <text evidence="5">The sequence shown here is derived from an EMBL/GenBank/DDBJ whole genome shotgun (WGS) entry which is preliminary data.</text>
</comment>
<evidence type="ECO:0000256" key="3">
    <source>
        <dbReference type="ARBA" id="ARBA00023163"/>
    </source>
</evidence>